<evidence type="ECO:0000313" key="3">
    <source>
        <dbReference type="Proteomes" id="UP000604825"/>
    </source>
</evidence>
<proteinExistence type="predicted"/>
<reference evidence="2" key="1">
    <citation type="submission" date="2020-10" db="EMBL/GenBank/DDBJ databases">
        <authorList>
            <person name="Han B."/>
            <person name="Lu T."/>
            <person name="Zhao Q."/>
            <person name="Huang X."/>
            <person name="Zhao Y."/>
        </authorList>
    </citation>
    <scope>NUCLEOTIDE SEQUENCE</scope>
</reference>
<name>A0A811MKI3_9POAL</name>
<dbReference type="Proteomes" id="UP000604825">
    <property type="component" value="Unassembled WGS sequence"/>
</dbReference>
<accession>A0A811MKI3</accession>
<evidence type="ECO:0000256" key="1">
    <source>
        <dbReference type="SAM" id="MobiDB-lite"/>
    </source>
</evidence>
<feature type="region of interest" description="Disordered" evidence="1">
    <location>
        <begin position="1"/>
        <end position="25"/>
    </location>
</feature>
<evidence type="ECO:0000313" key="2">
    <source>
        <dbReference type="EMBL" id="CAD6205810.1"/>
    </source>
</evidence>
<keyword evidence="3" id="KW-1185">Reference proteome</keyword>
<dbReference type="EMBL" id="CAJGYO010000001">
    <property type="protein sequence ID" value="CAD6205810.1"/>
    <property type="molecule type" value="Genomic_DNA"/>
</dbReference>
<sequence>MERQLERQVNGTPTIKPDGGVELHAGMMHAPSKSQNILNELLSWLLGSL</sequence>
<dbReference type="AlphaFoldDB" id="A0A811MKI3"/>
<organism evidence="2 3">
    <name type="scientific">Miscanthus lutarioriparius</name>
    <dbReference type="NCBI Taxonomy" id="422564"/>
    <lineage>
        <taxon>Eukaryota</taxon>
        <taxon>Viridiplantae</taxon>
        <taxon>Streptophyta</taxon>
        <taxon>Embryophyta</taxon>
        <taxon>Tracheophyta</taxon>
        <taxon>Spermatophyta</taxon>
        <taxon>Magnoliopsida</taxon>
        <taxon>Liliopsida</taxon>
        <taxon>Poales</taxon>
        <taxon>Poaceae</taxon>
        <taxon>PACMAD clade</taxon>
        <taxon>Panicoideae</taxon>
        <taxon>Andropogonodae</taxon>
        <taxon>Andropogoneae</taxon>
        <taxon>Saccharinae</taxon>
        <taxon>Miscanthus</taxon>
    </lineage>
</organism>
<gene>
    <name evidence="2" type="ORF">NCGR_LOCUS3578</name>
</gene>
<protein>
    <submittedName>
        <fullName evidence="2">Uncharacterized protein</fullName>
    </submittedName>
</protein>
<comment type="caution">
    <text evidence="2">The sequence shown here is derived from an EMBL/GenBank/DDBJ whole genome shotgun (WGS) entry which is preliminary data.</text>
</comment>